<organism evidence="2 3">
    <name type="scientific">Tetrahymena thermophila (strain SB210)</name>
    <dbReference type="NCBI Taxonomy" id="312017"/>
    <lineage>
        <taxon>Eukaryota</taxon>
        <taxon>Sar</taxon>
        <taxon>Alveolata</taxon>
        <taxon>Ciliophora</taxon>
        <taxon>Intramacronucleata</taxon>
        <taxon>Oligohymenophorea</taxon>
        <taxon>Hymenostomatida</taxon>
        <taxon>Tetrahymenina</taxon>
        <taxon>Tetrahymenidae</taxon>
        <taxon>Tetrahymena</taxon>
    </lineage>
</organism>
<evidence type="ECO:0000313" key="3">
    <source>
        <dbReference type="Proteomes" id="UP000009168"/>
    </source>
</evidence>
<protein>
    <submittedName>
        <fullName evidence="2">Uncharacterized protein</fullName>
    </submittedName>
</protein>
<evidence type="ECO:0000256" key="1">
    <source>
        <dbReference type="SAM" id="MobiDB-lite"/>
    </source>
</evidence>
<dbReference type="RefSeq" id="XP_001026228.1">
    <property type="nucleotide sequence ID" value="XM_001026228.3"/>
</dbReference>
<dbReference type="HOGENOM" id="CLU_2202325_0_0_1"/>
<dbReference type="EMBL" id="GG662313">
    <property type="protein sequence ID" value="EAS05983.1"/>
    <property type="molecule type" value="Genomic_DNA"/>
</dbReference>
<feature type="compositionally biased region" description="Basic and acidic residues" evidence="1">
    <location>
        <begin position="29"/>
        <end position="49"/>
    </location>
</feature>
<dbReference type="KEGG" id="tet:TTHERM_00780720"/>
<dbReference type="AlphaFoldDB" id="I7MAS3"/>
<dbReference type="InParanoid" id="I7MAS3"/>
<keyword evidence="3" id="KW-1185">Reference proteome</keyword>
<accession>I7MAS3</accession>
<reference evidence="3" key="1">
    <citation type="journal article" date="2006" name="PLoS Biol.">
        <title>Macronuclear genome sequence of the ciliate Tetrahymena thermophila, a model eukaryote.</title>
        <authorList>
            <person name="Eisen J.A."/>
            <person name="Coyne R.S."/>
            <person name="Wu M."/>
            <person name="Wu D."/>
            <person name="Thiagarajan M."/>
            <person name="Wortman J.R."/>
            <person name="Badger J.H."/>
            <person name="Ren Q."/>
            <person name="Amedeo P."/>
            <person name="Jones K.M."/>
            <person name="Tallon L.J."/>
            <person name="Delcher A.L."/>
            <person name="Salzberg S.L."/>
            <person name="Silva J.C."/>
            <person name="Haas B.J."/>
            <person name="Majoros W.H."/>
            <person name="Farzad M."/>
            <person name="Carlton J.M."/>
            <person name="Smith R.K. Jr."/>
            <person name="Garg J."/>
            <person name="Pearlman R.E."/>
            <person name="Karrer K.M."/>
            <person name="Sun L."/>
            <person name="Manning G."/>
            <person name="Elde N.C."/>
            <person name="Turkewitz A.P."/>
            <person name="Asai D.J."/>
            <person name="Wilkes D.E."/>
            <person name="Wang Y."/>
            <person name="Cai H."/>
            <person name="Collins K."/>
            <person name="Stewart B.A."/>
            <person name="Lee S.R."/>
            <person name="Wilamowska K."/>
            <person name="Weinberg Z."/>
            <person name="Ruzzo W.L."/>
            <person name="Wloga D."/>
            <person name="Gaertig J."/>
            <person name="Frankel J."/>
            <person name="Tsao C.-C."/>
            <person name="Gorovsky M.A."/>
            <person name="Keeling P.J."/>
            <person name="Waller R.F."/>
            <person name="Patron N.J."/>
            <person name="Cherry J.M."/>
            <person name="Stover N.A."/>
            <person name="Krieger C.J."/>
            <person name="del Toro C."/>
            <person name="Ryder H.F."/>
            <person name="Williamson S.C."/>
            <person name="Barbeau R.A."/>
            <person name="Hamilton E.P."/>
            <person name="Orias E."/>
        </authorList>
    </citation>
    <scope>NUCLEOTIDE SEQUENCE [LARGE SCALE GENOMIC DNA]</scope>
    <source>
        <strain evidence="3">SB210</strain>
    </source>
</reference>
<feature type="compositionally biased region" description="Basic residues" evidence="1">
    <location>
        <begin position="93"/>
        <end position="108"/>
    </location>
</feature>
<dbReference type="GeneID" id="7830758"/>
<name>I7MAS3_TETTS</name>
<sequence>MEMEVEFDCYVDGDTRNRRFKCLNFKKRENEKEKQEREQKKLQREEQRKAASVTVIKTEAEPAKPSKNIISARMTKEEKNKIYEQDMVENKPKGKQHKMKCFVSSHKI</sequence>
<proteinExistence type="predicted"/>
<dbReference type="Proteomes" id="UP000009168">
    <property type="component" value="Unassembled WGS sequence"/>
</dbReference>
<evidence type="ECO:0000313" key="2">
    <source>
        <dbReference type="EMBL" id="EAS05983.1"/>
    </source>
</evidence>
<feature type="region of interest" description="Disordered" evidence="1">
    <location>
        <begin position="29"/>
        <end position="53"/>
    </location>
</feature>
<gene>
    <name evidence="2" type="ORF">TTHERM_00780720</name>
</gene>
<feature type="region of interest" description="Disordered" evidence="1">
    <location>
        <begin position="88"/>
        <end position="108"/>
    </location>
</feature>